<dbReference type="AlphaFoldDB" id="A0A7R9F9H4"/>
<dbReference type="EMBL" id="OD571650">
    <property type="protein sequence ID" value="CAD7449410.1"/>
    <property type="molecule type" value="Genomic_DNA"/>
</dbReference>
<protein>
    <submittedName>
        <fullName evidence="1">Uncharacterized protein</fullName>
    </submittedName>
</protein>
<accession>A0A7R9F9H4</accession>
<sequence>MPVLQGAAGVTSHSECRQDRKLCFPPGTGHRFSFSSTRDITRKRGLGLTTSWNFFKIGLDGLTRFYLLTLKRLFEKPGSEFPTGFGNMVPADSKLSAATKESAMPYVRNNLHSTRIGIAEREVIAASGCRKVPILRLGPRERNQSFLKVGYPVIVIPRPFYYDITTGALSLRSLKQWYPIIVQGKPCQMPRSSTENPEASVRD</sequence>
<proteinExistence type="predicted"/>
<reference evidence="1" key="1">
    <citation type="submission" date="2020-11" db="EMBL/GenBank/DDBJ databases">
        <authorList>
            <person name="Tran Van P."/>
        </authorList>
    </citation>
    <scope>NUCLEOTIDE SEQUENCE</scope>
</reference>
<evidence type="ECO:0000313" key="1">
    <source>
        <dbReference type="EMBL" id="CAD7449410.1"/>
    </source>
</evidence>
<gene>
    <name evidence="1" type="ORF">TBIB3V08_LOCUS11685</name>
</gene>
<organism evidence="1">
    <name type="scientific">Timema bartmani</name>
    <dbReference type="NCBI Taxonomy" id="61472"/>
    <lineage>
        <taxon>Eukaryota</taxon>
        <taxon>Metazoa</taxon>
        <taxon>Ecdysozoa</taxon>
        <taxon>Arthropoda</taxon>
        <taxon>Hexapoda</taxon>
        <taxon>Insecta</taxon>
        <taxon>Pterygota</taxon>
        <taxon>Neoptera</taxon>
        <taxon>Polyneoptera</taxon>
        <taxon>Phasmatodea</taxon>
        <taxon>Timematodea</taxon>
        <taxon>Timematoidea</taxon>
        <taxon>Timematidae</taxon>
        <taxon>Timema</taxon>
    </lineage>
</organism>
<name>A0A7R9F9H4_9NEOP</name>